<proteinExistence type="predicted"/>
<dbReference type="Proteomes" id="UP000296049">
    <property type="component" value="Unassembled WGS sequence"/>
</dbReference>
<feature type="compositionally biased region" description="Low complexity" evidence="1">
    <location>
        <begin position="1"/>
        <end position="17"/>
    </location>
</feature>
<dbReference type="AlphaFoldDB" id="R0J7M9"/>
<reference evidence="3" key="1">
    <citation type="journal article" date="2013" name="Nat. Genet.">
        <title>The duck genome and transcriptome provide insight into an avian influenza virus reservoir species.</title>
        <authorList>
            <person name="Huang Y."/>
            <person name="Li Y."/>
            <person name="Burt D.W."/>
            <person name="Chen H."/>
            <person name="Zhang Y."/>
            <person name="Qian W."/>
            <person name="Kim H."/>
            <person name="Gan S."/>
            <person name="Zhao Y."/>
            <person name="Li J."/>
            <person name="Yi K."/>
            <person name="Feng H."/>
            <person name="Zhu P."/>
            <person name="Li B."/>
            <person name="Liu Q."/>
            <person name="Fairley S."/>
            <person name="Magor K.E."/>
            <person name="Du Z."/>
            <person name="Hu X."/>
            <person name="Goodman L."/>
            <person name="Tafer H."/>
            <person name="Vignal A."/>
            <person name="Lee T."/>
            <person name="Kim K.W."/>
            <person name="Sheng Z."/>
            <person name="An Y."/>
            <person name="Searle S."/>
            <person name="Herrero J."/>
            <person name="Groenen M.A."/>
            <person name="Crooijmans R.P."/>
            <person name="Faraut T."/>
            <person name="Cai Q."/>
            <person name="Webster R.G."/>
            <person name="Aldridge J.R."/>
            <person name="Warren W.C."/>
            <person name="Bartschat S."/>
            <person name="Kehr S."/>
            <person name="Marz M."/>
            <person name="Stadler P.F."/>
            <person name="Smith J."/>
            <person name="Kraus R.H."/>
            <person name="Zhao Y."/>
            <person name="Ren L."/>
            <person name="Fei J."/>
            <person name="Morisson M."/>
            <person name="Kaiser P."/>
            <person name="Griffin D.K."/>
            <person name="Rao M."/>
            <person name="Pitel F."/>
            <person name="Wang J."/>
            <person name="Li N."/>
        </authorList>
    </citation>
    <scope>NUCLEOTIDE SEQUENCE [LARGE SCALE GENOMIC DNA]</scope>
</reference>
<accession>R0J7M9</accession>
<feature type="region of interest" description="Disordered" evidence="1">
    <location>
        <begin position="1"/>
        <end position="25"/>
    </location>
</feature>
<evidence type="ECO:0000313" key="3">
    <source>
        <dbReference type="Proteomes" id="UP000296049"/>
    </source>
</evidence>
<dbReference type="EMBL" id="KB747953">
    <property type="protein sequence ID" value="EOA93180.1"/>
    <property type="molecule type" value="Genomic_DNA"/>
</dbReference>
<sequence>CRAGAAGAPGQHHAGPALGAGSGWD</sequence>
<protein>
    <submittedName>
        <fullName evidence="2">Serine/threonine-protein phosphatase PP1-alpha catalytic subunit</fullName>
    </submittedName>
</protein>
<keyword evidence="3" id="KW-1185">Reference proteome</keyword>
<name>R0J7M9_ANAPL</name>
<organism evidence="2 3">
    <name type="scientific">Anas platyrhynchos</name>
    <name type="common">Mallard</name>
    <name type="synonym">Anas boschas</name>
    <dbReference type="NCBI Taxonomy" id="8839"/>
    <lineage>
        <taxon>Eukaryota</taxon>
        <taxon>Metazoa</taxon>
        <taxon>Chordata</taxon>
        <taxon>Craniata</taxon>
        <taxon>Vertebrata</taxon>
        <taxon>Euteleostomi</taxon>
        <taxon>Archelosauria</taxon>
        <taxon>Archosauria</taxon>
        <taxon>Dinosauria</taxon>
        <taxon>Saurischia</taxon>
        <taxon>Theropoda</taxon>
        <taxon>Coelurosauria</taxon>
        <taxon>Aves</taxon>
        <taxon>Neognathae</taxon>
        <taxon>Galloanserae</taxon>
        <taxon>Anseriformes</taxon>
        <taxon>Anatidae</taxon>
        <taxon>Anatinae</taxon>
        <taxon>Anas</taxon>
    </lineage>
</organism>
<feature type="non-terminal residue" evidence="2">
    <location>
        <position position="1"/>
    </location>
</feature>
<evidence type="ECO:0000313" key="2">
    <source>
        <dbReference type="EMBL" id="EOA93180.1"/>
    </source>
</evidence>
<evidence type="ECO:0000256" key="1">
    <source>
        <dbReference type="SAM" id="MobiDB-lite"/>
    </source>
</evidence>
<gene>
    <name evidence="2" type="ORF">Anapl_18470</name>
</gene>